<dbReference type="Gene3D" id="3.30.540.10">
    <property type="entry name" value="Fructose-1,6-Bisphosphatase, subunit A, domain 1"/>
    <property type="match status" value="1"/>
</dbReference>
<dbReference type="Proteomes" id="UP001630969">
    <property type="component" value="Unassembled WGS sequence"/>
</dbReference>
<dbReference type="EMBL" id="JBGXBU010000004">
    <property type="protein sequence ID" value="MFM4893649.1"/>
    <property type="molecule type" value="Genomic_DNA"/>
</dbReference>
<name>A0ABW9GSP0_9GAMM</name>
<evidence type="ECO:0000256" key="2">
    <source>
        <dbReference type="ARBA" id="ARBA00009759"/>
    </source>
</evidence>
<evidence type="ECO:0000256" key="4">
    <source>
        <dbReference type="ARBA" id="ARBA00022801"/>
    </source>
</evidence>
<dbReference type="PANTHER" id="PTHR43200">
    <property type="entry name" value="PHOSPHATASE"/>
    <property type="match status" value="1"/>
</dbReference>
<protein>
    <submittedName>
        <fullName evidence="6">Inositol monophosphatase family protein</fullName>
    </submittedName>
</protein>
<keyword evidence="4" id="KW-0378">Hydrolase</keyword>
<organism evidence="6 7">
    <name type="scientific">Aeromonas bivalvium</name>
    <dbReference type="NCBI Taxonomy" id="440079"/>
    <lineage>
        <taxon>Bacteria</taxon>
        <taxon>Pseudomonadati</taxon>
        <taxon>Pseudomonadota</taxon>
        <taxon>Gammaproteobacteria</taxon>
        <taxon>Aeromonadales</taxon>
        <taxon>Aeromonadaceae</taxon>
        <taxon>Aeromonas</taxon>
    </lineage>
</organism>
<dbReference type="RefSeq" id="WP_408790459.1">
    <property type="nucleotide sequence ID" value="NZ_JBGXBU010000004.1"/>
</dbReference>
<reference evidence="6 7" key="1">
    <citation type="submission" date="2024-09" db="EMBL/GenBank/DDBJ databases">
        <title>Aeromonas strains Genome sequencing and assembly.</title>
        <authorList>
            <person name="Hu X."/>
            <person name="Tang B."/>
        </authorList>
    </citation>
    <scope>NUCLEOTIDE SEQUENCE [LARGE SCALE GENOMIC DNA]</scope>
    <source>
        <strain evidence="6 7">NB23SCDHY001</strain>
    </source>
</reference>
<evidence type="ECO:0000256" key="5">
    <source>
        <dbReference type="ARBA" id="ARBA00022842"/>
    </source>
</evidence>
<keyword evidence="7" id="KW-1185">Reference proteome</keyword>
<evidence type="ECO:0000313" key="6">
    <source>
        <dbReference type="EMBL" id="MFM4893649.1"/>
    </source>
</evidence>
<sequence>MKTHCHKIIALIKENLVQIVSLRGQLTLKPDNSYVSQGDLLVQQLVLEYLKQALPAHQLISEELAPFTGITWDPQGSYVVLDPIDGTENFVSGLKEWGIGISIYTQGVHQESCIYLPELNDLHITGMPMTHHRSRIRGLSSSLTKQDLLQLEEGFEYRIIGCSMYNMLAAVRGAYASFENVKGVNCWDILPGLNFALEHGCEALVDGEPYRGQLLFPTQKYKINIKKRHEVLA</sequence>
<dbReference type="Pfam" id="PF00459">
    <property type="entry name" value="Inositol_P"/>
    <property type="match status" value="1"/>
</dbReference>
<evidence type="ECO:0000313" key="7">
    <source>
        <dbReference type="Proteomes" id="UP001630969"/>
    </source>
</evidence>
<evidence type="ECO:0000256" key="1">
    <source>
        <dbReference type="ARBA" id="ARBA00001946"/>
    </source>
</evidence>
<comment type="caution">
    <text evidence="6">The sequence shown here is derived from an EMBL/GenBank/DDBJ whole genome shotgun (WGS) entry which is preliminary data.</text>
</comment>
<dbReference type="InterPro" id="IPR000760">
    <property type="entry name" value="Inositol_monophosphatase-like"/>
</dbReference>
<proteinExistence type="inferred from homology"/>
<dbReference type="InterPro" id="IPR051090">
    <property type="entry name" value="Inositol_monoP_superfamily"/>
</dbReference>
<dbReference type="PRINTS" id="PR00377">
    <property type="entry name" value="IMPHPHTASES"/>
</dbReference>
<dbReference type="GeneID" id="97220896"/>
<comment type="similarity">
    <text evidence="2">Belongs to the inositol monophosphatase superfamily.</text>
</comment>
<accession>A0ABW9GSP0</accession>
<comment type="cofactor">
    <cofactor evidence="1">
        <name>Mg(2+)</name>
        <dbReference type="ChEBI" id="CHEBI:18420"/>
    </cofactor>
</comment>
<gene>
    <name evidence="6" type="ORF">ACEUDJ_12315</name>
</gene>
<evidence type="ECO:0000256" key="3">
    <source>
        <dbReference type="ARBA" id="ARBA00022723"/>
    </source>
</evidence>
<dbReference type="SUPFAM" id="SSF56655">
    <property type="entry name" value="Carbohydrate phosphatase"/>
    <property type="match status" value="1"/>
</dbReference>
<keyword evidence="5" id="KW-0460">Magnesium</keyword>
<dbReference type="PANTHER" id="PTHR43200:SF6">
    <property type="entry name" value="3'(2'),5'-BISPHOSPHATE NUCLEOTIDASE"/>
    <property type="match status" value="1"/>
</dbReference>
<keyword evidence="3" id="KW-0479">Metal-binding</keyword>